<dbReference type="GO" id="GO:0005737">
    <property type="term" value="C:cytoplasm"/>
    <property type="evidence" value="ECO:0007669"/>
    <property type="project" value="UniProtKB-SubCell"/>
</dbReference>
<keyword evidence="2 3" id="KW-0501">Molybdenum cofactor biosynthesis</keyword>
<comment type="caution">
    <text evidence="3">Lacks conserved residue(s) required for the propagation of feature annotation.</text>
</comment>
<dbReference type="PANTHER" id="PTHR30592">
    <property type="entry name" value="FORMATE DEHYDROGENASE"/>
    <property type="match status" value="1"/>
</dbReference>
<comment type="function">
    <text evidence="3">Required for formate dehydrogenase (FDH) activity. Acts as a sulfur carrier protein that transfers sulfur from IscS to the molybdenum cofactor prior to its insertion into FDH.</text>
</comment>
<gene>
    <name evidence="3" type="primary">fdhD</name>
    <name evidence="5" type="ORF">SAMN05660686_04344</name>
</gene>
<dbReference type="EMBL" id="FNBW01000017">
    <property type="protein sequence ID" value="SDG42450.1"/>
    <property type="molecule type" value="Genomic_DNA"/>
</dbReference>
<dbReference type="PIRSF" id="PIRSF015626">
    <property type="entry name" value="FdhD"/>
    <property type="match status" value="1"/>
</dbReference>
<comment type="similarity">
    <text evidence="3">Belongs to the FdhD family.</text>
</comment>
<keyword evidence="6" id="KW-1185">Reference proteome</keyword>
<dbReference type="HAMAP" id="MF_00187">
    <property type="entry name" value="FdhD"/>
    <property type="match status" value="1"/>
</dbReference>
<dbReference type="Gene3D" id="3.40.140.10">
    <property type="entry name" value="Cytidine Deaminase, domain 2"/>
    <property type="match status" value="1"/>
</dbReference>
<protein>
    <recommendedName>
        <fullName evidence="3">Sulfur carrier protein FdhD</fullName>
    </recommendedName>
</protein>
<dbReference type="NCBIfam" id="TIGR00129">
    <property type="entry name" value="fdhD_narQ"/>
    <property type="match status" value="1"/>
</dbReference>
<evidence type="ECO:0000256" key="4">
    <source>
        <dbReference type="SAM" id="MobiDB-lite"/>
    </source>
</evidence>
<dbReference type="Proteomes" id="UP000198615">
    <property type="component" value="Unassembled WGS sequence"/>
</dbReference>
<evidence type="ECO:0000256" key="1">
    <source>
        <dbReference type="ARBA" id="ARBA00022490"/>
    </source>
</evidence>
<dbReference type="GO" id="GO:0097163">
    <property type="term" value="F:sulfur carrier activity"/>
    <property type="evidence" value="ECO:0007669"/>
    <property type="project" value="UniProtKB-UniRule"/>
</dbReference>
<dbReference type="Pfam" id="PF02634">
    <property type="entry name" value="FdhD-NarQ"/>
    <property type="match status" value="1"/>
</dbReference>
<organism evidence="5 6">
    <name type="scientific">Thalassobaculum litoreum DSM 18839</name>
    <dbReference type="NCBI Taxonomy" id="1123362"/>
    <lineage>
        <taxon>Bacteria</taxon>
        <taxon>Pseudomonadati</taxon>
        <taxon>Pseudomonadota</taxon>
        <taxon>Alphaproteobacteria</taxon>
        <taxon>Rhodospirillales</taxon>
        <taxon>Thalassobaculaceae</taxon>
        <taxon>Thalassobaculum</taxon>
    </lineage>
</organism>
<dbReference type="RefSeq" id="WP_175474335.1">
    <property type="nucleotide sequence ID" value="NZ_FNBW01000017.1"/>
</dbReference>
<dbReference type="InterPro" id="IPR003786">
    <property type="entry name" value="FdhD"/>
</dbReference>
<evidence type="ECO:0000313" key="5">
    <source>
        <dbReference type="EMBL" id="SDG42450.1"/>
    </source>
</evidence>
<proteinExistence type="inferred from homology"/>
<comment type="caution">
    <text evidence="5">The sequence shown here is derived from an EMBL/GenBank/DDBJ whole genome shotgun (WGS) entry which is preliminary data.</text>
</comment>
<dbReference type="PANTHER" id="PTHR30592:SF1">
    <property type="entry name" value="SULFUR CARRIER PROTEIN FDHD"/>
    <property type="match status" value="1"/>
</dbReference>
<feature type="region of interest" description="Disordered" evidence="4">
    <location>
        <begin position="1"/>
        <end position="22"/>
    </location>
</feature>
<dbReference type="Gene3D" id="3.10.20.10">
    <property type="match status" value="1"/>
</dbReference>
<dbReference type="InterPro" id="IPR016193">
    <property type="entry name" value="Cytidine_deaminase-like"/>
</dbReference>
<dbReference type="GO" id="GO:0006777">
    <property type="term" value="P:Mo-molybdopterin cofactor biosynthetic process"/>
    <property type="evidence" value="ECO:0007669"/>
    <property type="project" value="UniProtKB-UniRule"/>
</dbReference>
<feature type="active site" description="Cysteine persulfide intermediate" evidence="3">
    <location>
        <position position="118"/>
    </location>
</feature>
<dbReference type="AlphaFoldDB" id="A0A8G2F0C2"/>
<reference evidence="5 6" key="1">
    <citation type="submission" date="2016-10" db="EMBL/GenBank/DDBJ databases">
        <authorList>
            <person name="Varghese N."/>
            <person name="Submissions S."/>
        </authorList>
    </citation>
    <scope>NUCLEOTIDE SEQUENCE [LARGE SCALE GENOMIC DNA]</scope>
    <source>
        <strain evidence="5 6">DSM 18839</strain>
    </source>
</reference>
<evidence type="ECO:0000256" key="3">
    <source>
        <dbReference type="HAMAP-Rule" id="MF_00187"/>
    </source>
</evidence>
<dbReference type="GO" id="GO:0016783">
    <property type="term" value="F:sulfurtransferase activity"/>
    <property type="evidence" value="ECO:0007669"/>
    <property type="project" value="InterPro"/>
</dbReference>
<keyword evidence="1 3" id="KW-0963">Cytoplasm</keyword>
<sequence>MEIRRLDGKASEVSPEVTGRLVTGGDARPQAWQVPQETPVAVLVNGDSFAVMMATPADLEDFAVGFALTEGIVPSAARIESLRIGEAGDGYLLNLRVAARHAEAAQDRKRTIAGRSGCGICGAQTIEAAVPRPPRVQGRTPEAEALTRAYDALRDVQVMNRTNHSTHAAAFCRSDGRIERVREDIGRHNALDKLIGSLARDGLDARDGFILMSSRISVELVQKAAVAGAPFLAAVSAPSKLAIDVAGRCGMGLASLAGDGIMVFEPGANTRTEQVA</sequence>
<name>A0A8G2F0C2_9PROT</name>
<evidence type="ECO:0000256" key="2">
    <source>
        <dbReference type="ARBA" id="ARBA00023150"/>
    </source>
</evidence>
<feature type="compositionally biased region" description="Basic and acidic residues" evidence="4">
    <location>
        <begin position="1"/>
        <end position="10"/>
    </location>
</feature>
<comment type="subcellular location">
    <subcellularLocation>
        <location evidence="3">Cytoplasm</location>
    </subcellularLocation>
</comment>
<dbReference type="SUPFAM" id="SSF53927">
    <property type="entry name" value="Cytidine deaminase-like"/>
    <property type="match status" value="1"/>
</dbReference>
<evidence type="ECO:0000313" key="6">
    <source>
        <dbReference type="Proteomes" id="UP000198615"/>
    </source>
</evidence>
<accession>A0A8G2F0C2</accession>